<dbReference type="AlphaFoldDB" id="A0A0M0HNV0"/>
<proteinExistence type="predicted"/>
<dbReference type="Pfam" id="PF12224">
    <property type="entry name" value="Amidoligase_2"/>
    <property type="match status" value="1"/>
</dbReference>
<keyword evidence="2" id="KW-1185">Reference proteome</keyword>
<evidence type="ECO:0000313" key="1">
    <source>
        <dbReference type="EMBL" id="KOO03343.1"/>
    </source>
</evidence>
<sequence>MEAMMAFKTPPVTTTENDDVRHVGFEIEFTGLTIGNVTQILKDVFGGELERKSAVEYILQTPEYGKFKVELDWEFLKSTALDAKINDDGHEWVDFLHQIALSVVPVEIVSPPFPLDKLEQLDKLIPALRNAGAKGTDDSVVAAFGVHINPELPSLDVQTVHRYLQAFGLLQWWLNEAHDVNLARKISPYIQLYSEEYVELLLDKTYQDMSDLIDDYLVHNPSRNRALDMLPLFAFIDQQRVHNTVSDSKVNQRPTFHYRLPDCLIENTHWSFATSWNIWHLVEVLAADPTALNFLSRRFRQLSLPLIGVKRNDWVKEVNLWIKNRELG</sequence>
<evidence type="ECO:0000313" key="2">
    <source>
        <dbReference type="Proteomes" id="UP000037515"/>
    </source>
</evidence>
<dbReference type="InterPro" id="IPR022025">
    <property type="entry name" value="Amidoligase_2"/>
</dbReference>
<dbReference type="Proteomes" id="UP000037515">
    <property type="component" value="Unassembled WGS sequence"/>
</dbReference>
<dbReference type="STRING" id="693.AKJ17_12415"/>
<comment type="caution">
    <text evidence="1">The sequence shown here is derived from an EMBL/GenBank/DDBJ whole genome shotgun (WGS) entry which is preliminary data.</text>
</comment>
<dbReference type="EMBL" id="LHPJ01000008">
    <property type="protein sequence ID" value="KOO03343.1"/>
    <property type="molecule type" value="Genomic_DNA"/>
</dbReference>
<organism evidence="1 2">
    <name type="scientific">Vibrio nereis</name>
    <dbReference type="NCBI Taxonomy" id="693"/>
    <lineage>
        <taxon>Bacteria</taxon>
        <taxon>Pseudomonadati</taxon>
        <taxon>Pseudomonadota</taxon>
        <taxon>Gammaproteobacteria</taxon>
        <taxon>Vibrionales</taxon>
        <taxon>Vibrionaceae</taxon>
        <taxon>Vibrio</taxon>
    </lineage>
</organism>
<name>A0A0M0HNV0_VIBNE</name>
<evidence type="ECO:0008006" key="3">
    <source>
        <dbReference type="Google" id="ProtNLM"/>
    </source>
</evidence>
<reference evidence="2" key="1">
    <citation type="submission" date="2015-08" db="EMBL/GenBank/DDBJ databases">
        <title>Vibrio galatheae sp. nov., a novel member of the Vibrionaceae family isolated from the Solomon Islands.</title>
        <authorList>
            <person name="Giubergia S."/>
            <person name="Machado H."/>
            <person name="Mateiu R.V."/>
            <person name="Gram L."/>
        </authorList>
    </citation>
    <scope>NUCLEOTIDE SEQUENCE [LARGE SCALE GENOMIC DNA]</scope>
    <source>
        <strain evidence="2">DSM 19584</strain>
    </source>
</reference>
<protein>
    <recommendedName>
        <fullName evidence="3">Amidoligase enzyme</fullName>
    </recommendedName>
</protein>
<gene>
    <name evidence="1" type="ORF">AKJ17_12415</name>
</gene>
<dbReference type="PATRIC" id="fig|693.5.peg.2547"/>
<accession>A0A0M0HNV0</accession>